<dbReference type="PROSITE" id="PS50294">
    <property type="entry name" value="WD_REPEATS_REGION"/>
    <property type="match status" value="1"/>
</dbReference>
<evidence type="ECO:0000313" key="8">
    <source>
        <dbReference type="Proteomes" id="UP000262825"/>
    </source>
</evidence>
<gene>
    <name evidence="7" type="ORF">SCODWIG_01342</name>
</gene>
<name>A0A376B4L3_9ASCO</name>
<evidence type="ECO:0000256" key="1">
    <source>
        <dbReference type="ARBA" id="ARBA00022574"/>
    </source>
</evidence>
<dbReference type="SUPFAM" id="SSF50998">
    <property type="entry name" value="Quinoprotein alcohol dehydrogenase-like"/>
    <property type="match status" value="1"/>
</dbReference>
<dbReference type="VEuPathDB" id="FungiDB:SCODWIG_01342"/>
<dbReference type="InterPro" id="IPR059157">
    <property type="entry name" value="WDR36-Utp21_N"/>
</dbReference>
<dbReference type="GO" id="GO:0032040">
    <property type="term" value="C:small-subunit processome"/>
    <property type="evidence" value="ECO:0007669"/>
    <property type="project" value="InterPro"/>
</dbReference>
<feature type="domain" description="WDR36/Utp21 N-terminal" evidence="6">
    <location>
        <begin position="55"/>
        <end position="339"/>
    </location>
</feature>
<dbReference type="PANTHER" id="PTHR22840:SF12">
    <property type="entry name" value="WD REPEAT-CONTAINING PROTEIN 36"/>
    <property type="match status" value="1"/>
</dbReference>
<protein>
    <submittedName>
        <fullName evidence="7">Probable U3 small nucleolar RNA-associated protein 21</fullName>
    </submittedName>
</protein>
<dbReference type="InterPro" id="IPR011047">
    <property type="entry name" value="Quinoprotein_ADH-like_sf"/>
</dbReference>
<dbReference type="Proteomes" id="UP000262825">
    <property type="component" value="Unassembled WGS sequence"/>
</dbReference>
<keyword evidence="2" id="KW-0677">Repeat</keyword>
<evidence type="ECO:0000259" key="6">
    <source>
        <dbReference type="Pfam" id="PF25171"/>
    </source>
</evidence>
<dbReference type="PROSITE" id="PS00678">
    <property type="entry name" value="WD_REPEATS_1"/>
    <property type="match status" value="1"/>
</dbReference>
<feature type="region of interest" description="Disordered" evidence="4">
    <location>
        <begin position="347"/>
        <end position="366"/>
    </location>
</feature>
<dbReference type="Pfam" id="PF04192">
    <property type="entry name" value="Utp21"/>
    <property type="match status" value="1"/>
</dbReference>
<dbReference type="InterPro" id="IPR007319">
    <property type="entry name" value="WDR36/Utp21_C"/>
</dbReference>
<evidence type="ECO:0000259" key="5">
    <source>
        <dbReference type="Pfam" id="PF04192"/>
    </source>
</evidence>
<dbReference type="GO" id="GO:0034388">
    <property type="term" value="C:Pwp2p-containing subcomplex of 90S preribosome"/>
    <property type="evidence" value="ECO:0007669"/>
    <property type="project" value="TreeGrafter"/>
</dbReference>
<dbReference type="InterPro" id="IPR019775">
    <property type="entry name" value="WD40_repeat_CS"/>
</dbReference>
<dbReference type="AlphaFoldDB" id="A0A376B4L3"/>
<dbReference type="EMBL" id="UFAJ01000165">
    <property type="protein sequence ID" value="SSD59581.1"/>
    <property type="molecule type" value="Genomic_DNA"/>
</dbReference>
<keyword evidence="8" id="KW-1185">Reference proteome</keyword>
<dbReference type="Gene3D" id="2.130.10.10">
    <property type="entry name" value="YVTN repeat-like/Quinoprotein amine dehydrogenase"/>
    <property type="match status" value="2"/>
</dbReference>
<evidence type="ECO:0000313" key="7">
    <source>
        <dbReference type="EMBL" id="SSD59581.1"/>
    </source>
</evidence>
<organism evidence="7 8">
    <name type="scientific">Saccharomycodes ludwigii</name>
    <dbReference type="NCBI Taxonomy" id="36035"/>
    <lineage>
        <taxon>Eukaryota</taxon>
        <taxon>Fungi</taxon>
        <taxon>Dikarya</taxon>
        <taxon>Ascomycota</taxon>
        <taxon>Saccharomycotina</taxon>
        <taxon>Saccharomycetes</taxon>
        <taxon>Saccharomycodales</taxon>
        <taxon>Saccharomycodaceae</taxon>
        <taxon>Saccharomycodes</taxon>
    </lineage>
</organism>
<dbReference type="GO" id="GO:0006364">
    <property type="term" value="P:rRNA processing"/>
    <property type="evidence" value="ECO:0007669"/>
    <property type="project" value="InterPro"/>
</dbReference>
<sequence length="949" mass="105689">MTQEQSTKKRKIVSQQLTSHSSKHASKIFSPFRVIGNVTNNTPFSIGTLGSTFYIVTSVGKSFQIYDANNLHLLFVSEGETESFITCLHAHYHHVYVSFSNKIGIYKRGRQESLIEIEQIKNKRDKINNLLVFGDYLIASTSESQNVFVYRKNNKSNESNTVNINYSFYTSLKGNIVSDIVSLIHLPTYLNKIVVVTKKNMLLFNIRTGRLLFTSEEFPSEITSAEAAPVLDVLGLTTSNGEVILYNIRQGRVLRNFRPHGSSRITSLSFRTDGSSHISVGYANGDLVFYDLNRHSRIHVISSVHKEINGGVSKSCFLNGQPIIVTAGGDNQLKEYVFDPSLSIDQDDEESTVVQPPRLLRSRGGHSKPPTKVIFVDKDAHYLLSASQDQSIWAFSLRKDAQSQELSQRPTTKGKKSKLHGKLPSVTDLAIELTRAGDWDNIVTSHEGSERAYSWNSKTKRLGSHIFETTDGGFVSCVSISSCGNFSFIGSSKGGIAVYNLQSGKLRKKFNLHKQSVTGICVDSMNRKMVSVGLDGIVGFYDFAKSKYLGKLELDSPITQMKHHKTSDLFALALDDLSVVVLDALTQKVVRQFYGHDNRITSFDFSPDGRWIVSASLDSTIRTWDLPTGGCIDGVKVDSVATNIVFSPNGEYLATSHVNGNGISIWTNRAQFKPISTCQIEEEDFVRIMSPTSTSDGGVTMLDGAFDDEDENQDSEYYDNYTSVEQIDRSLITLSIGPRSKMNTLVNLETIKRRSKPVEPPKKPEKAPFFLQLTGSAVGDDASNREGVAADTTAQEQLVSQNSSTHTINEANLGTFKPTGRIGFESKFTNLLRTNAETSNYTEFLGYLLSLSPSSVDLEIRSLNCFEPYDELIWFIEALTFCLKTNKDYDLAEAFMAMLLKVHGDVIHTHREIKPALVEWNNTHNGKQENLDDLVKFCSSILNFVNTSM</sequence>
<dbReference type="InterPro" id="IPR015943">
    <property type="entry name" value="WD40/YVTN_repeat-like_dom_sf"/>
</dbReference>
<keyword evidence="1 3" id="KW-0853">WD repeat</keyword>
<dbReference type="PANTHER" id="PTHR22840">
    <property type="entry name" value="WD REPEAT-CONTAINING PROTEIN 36"/>
    <property type="match status" value="1"/>
</dbReference>
<accession>A0A376B4L3</accession>
<dbReference type="SUPFAM" id="SSF50978">
    <property type="entry name" value="WD40 repeat-like"/>
    <property type="match status" value="1"/>
</dbReference>
<feature type="repeat" description="WD" evidence="3">
    <location>
        <begin position="593"/>
        <end position="634"/>
    </location>
</feature>
<reference evidence="8" key="1">
    <citation type="submission" date="2018-06" db="EMBL/GenBank/DDBJ databases">
        <authorList>
            <person name="Guldener U."/>
        </authorList>
    </citation>
    <scope>NUCLEOTIDE SEQUENCE [LARGE SCALE GENOMIC DNA]</scope>
    <source>
        <strain evidence="8">UTAD17</strain>
    </source>
</reference>
<dbReference type="PROSITE" id="PS50082">
    <property type="entry name" value="WD_REPEATS_2"/>
    <property type="match status" value="1"/>
</dbReference>
<evidence type="ECO:0000256" key="2">
    <source>
        <dbReference type="ARBA" id="ARBA00022737"/>
    </source>
</evidence>
<feature type="domain" description="WDR36/Utp21 C-terminal" evidence="5">
    <location>
        <begin position="725"/>
        <end position="945"/>
    </location>
</feature>
<evidence type="ECO:0000256" key="4">
    <source>
        <dbReference type="SAM" id="MobiDB-lite"/>
    </source>
</evidence>
<dbReference type="SMART" id="SM00320">
    <property type="entry name" value="WD40"/>
    <property type="match status" value="9"/>
</dbReference>
<dbReference type="Pfam" id="PF25168">
    <property type="entry name" value="Beta-prop_WDR36-Utp21_2nd"/>
    <property type="match status" value="1"/>
</dbReference>
<dbReference type="InterPro" id="IPR036322">
    <property type="entry name" value="WD40_repeat_dom_sf"/>
</dbReference>
<dbReference type="Pfam" id="PF25171">
    <property type="entry name" value="Beta-prop_WDR36-Utp21_1st"/>
    <property type="match status" value="1"/>
</dbReference>
<dbReference type="InterPro" id="IPR001680">
    <property type="entry name" value="WD40_rpt"/>
</dbReference>
<evidence type="ECO:0000256" key="3">
    <source>
        <dbReference type="PROSITE-ProRule" id="PRU00221"/>
    </source>
</evidence>
<proteinExistence type="predicted"/>